<name>A0A423VGD7_9PEZI</name>
<keyword evidence="4" id="KW-1185">Reference proteome</keyword>
<dbReference type="PROSITE" id="PS51257">
    <property type="entry name" value="PROKAR_LIPOPROTEIN"/>
    <property type="match status" value="1"/>
</dbReference>
<dbReference type="Pfam" id="PF13460">
    <property type="entry name" value="NAD_binding_10"/>
    <property type="match status" value="1"/>
</dbReference>
<feature type="domain" description="NAD(P)-binding" evidence="2">
    <location>
        <begin position="13"/>
        <end position="240"/>
    </location>
</feature>
<dbReference type="InterPro" id="IPR051606">
    <property type="entry name" value="Polyketide_Oxido-like"/>
</dbReference>
<protein>
    <recommendedName>
        <fullName evidence="2">NAD(P)-binding domain-containing protein</fullName>
    </recommendedName>
</protein>
<dbReference type="InterPro" id="IPR016040">
    <property type="entry name" value="NAD(P)-bd_dom"/>
</dbReference>
<evidence type="ECO:0000256" key="1">
    <source>
        <dbReference type="ARBA" id="ARBA00038376"/>
    </source>
</evidence>
<comment type="caution">
    <text evidence="3">The sequence shown here is derived from an EMBL/GenBank/DDBJ whole genome shotgun (WGS) entry which is preliminary data.</text>
</comment>
<organism evidence="3 4">
    <name type="scientific">Cytospora schulzeri</name>
    <dbReference type="NCBI Taxonomy" id="448051"/>
    <lineage>
        <taxon>Eukaryota</taxon>
        <taxon>Fungi</taxon>
        <taxon>Dikarya</taxon>
        <taxon>Ascomycota</taxon>
        <taxon>Pezizomycotina</taxon>
        <taxon>Sordariomycetes</taxon>
        <taxon>Sordariomycetidae</taxon>
        <taxon>Diaporthales</taxon>
        <taxon>Cytosporaceae</taxon>
        <taxon>Cytospora</taxon>
    </lineage>
</organism>
<comment type="similarity">
    <text evidence="1">Belongs to the avfA family.</text>
</comment>
<dbReference type="OrthoDB" id="63935at2759"/>
<sequence>MATSKPQTILFLGATGGCGFSTLRRSITAGHTCIALCRTPSRLADKLPESQRNAPNLRIEKGNALDQSAVARCLVNPTEPHNRLVDAVVFTIGGAFQLSKFAIDDPHVCENAMKTLLSALSDARKGAGGGVTAGGDPRIVAISSTGVSAHGRDFPLTVWPVYHFMLKEVHKDKRAMETLLVEGGEAFVIVRPSLLKDGGDEDEHKRPIRVGVEDLRAGKLESKEVGLSITREDVGRWIFEETLSGDGGKWLGKVASVTY</sequence>
<evidence type="ECO:0000313" key="4">
    <source>
        <dbReference type="Proteomes" id="UP000283895"/>
    </source>
</evidence>
<accession>A0A423VGD7</accession>
<evidence type="ECO:0000313" key="3">
    <source>
        <dbReference type="EMBL" id="ROV90079.1"/>
    </source>
</evidence>
<dbReference type="AlphaFoldDB" id="A0A423VGD7"/>
<dbReference type="Gene3D" id="3.40.50.720">
    <property type="entry name" value="NAD(P)-binding Rossmann-like Domain"/>
    <property type="match status" value="1"/>
</dbReference>
<dbReference type="STRING" id="356882.A0A423VGD7"/>
<evidence type="ECO:0000259" key="2">
    <source>
        <dbReference type="Pfam" id="PF13460"/>
    </source>
</evidence>
<dbReference type="PANTHER" id="PTHR43355:SF2">
    <property type="entry name" value="FLAVIN REDUCTASE (NADPH)"/>
    <property type="match status" value="1"/>
</dbReference>
<dbReference type="GO" id="GO:0042602">
    <property type="term" value="F:riboflavin reductase (NADPH) activity"/>
    <property type="evidence" value="ECO:0007669"/>
    <property type="project" value="TreeGrafter"/>
</dbReference>
<dbReference type="EMBL" id="LKEA01000065">
    <property type="protein sequence ID" value="ROV90079.1"/>
    <property type="molecule type" value="Genomic_DNA"/>
</dbReference>
<dbReference type="GO" id="GO:0004074">
    <property type="term" value="F:biliverdin reductase [NAD(P)H] activity"/>
    <property type="evidence" value="ECO:0007669"/>
    <property type="project" value="TreeGrafter"/>
</dbReference>
<proteinExistence type="inferred from homology"/>
<dbReference type="InterPro" id="IPR036291">
    <property type="entry name" value="NAD(P)-bd_dom_sf"/>
</dbReference>
<gene>
    <name evidence="3" type="ORF">VMCG_09789</name>
</gene>
<dbReference type="SUPFAM" id="SSF51735">
    <property type="entry name" value="NAD(P)-binding Rossmann-fold domains"/>
    <property type="match status" value="1"/>
</dbReference>
<reference evidence="3 4" key="1">
    <citation type="submission" date="2015-09" db="EMBL/GenBank/DDBJ databases">
        <title>Host preference determinants of Valsa canker pathogens revealed by comparative genomics.</title>
        <authorList>
            <person name="Yin Z."/>
            <person name="Huang L."/>
        </authorList>
    </citation>
    <scope>NUCLEOTIDE SEQUENCE [LARGE SCALE GENOMIC DNA]</scope>
    <source>
        <strain evidence="3 4">03-1</strain>
    </source>
</reference>
<dbReference type="PANTHER" id="PTHR43355">
    <property type="entry name" value="FLAVIN REDUCTASE (NADPH)"/>
    <property type="match status" value="1"/>
</dbReference>
<dbReference type="Proteomes" id="UP000283895">
    <property type="component" value="Unassembled WGS sequence"/>
</dbReference>